<dbReference type="OrthoDB" id="9952240at2"/>
<accession>A0A238KFX4</accession>
<dbReference type="Proteomes" id="UP000202485">
    <property type="component" value="Unassembled WGS sequence"/>
</dbReference>
<evidence type="ECO:0000256" key="1">
    <source>
        <dbReference type="SAM" id="MobiDB-lite"/>
    </source>
</evidence>
<protein>
    <submittedName>
        <fullName evidence="2">Uncharacterized protein</fullName>
    </submittedName>
</protein>
<dbReference type="AlphaFoldDB" id="A0A238KFX4"/>
<feature type="compositionally biased region" description="Basic and acidic residues" evidence="1">
    <location>
        <begin position="128"/>
        <end position="141"/>
    </location>
</feature>
<keyword evidence="3" id="KW-1185">Reference proteome</keyword>
<name>A0A238KFX4_9RHOB</name>
<sequence>MKHDEFTIALWELCDDIAKFPTVEARQVERLRQGALVKANLPAKELLAECLANAVERERIVSEFYEEVIASGLVRSEELHEERRPSEGMDADLWRMQYFEDRIHRYGLTLLLLQRSAGCDDNLSSPQCERKPQNRYCGRER</sequence>
<reference evidence="3" key="1">
    <citation type="submission" date="2017-05" db="EMBL/GenBank/DDBJ databases">
        <authorList>
            <person name="Rodrigo-Torres L."/>
            <person name="Arahal R. D."/>
            <person name="Lucena T."/>
        </authorList>
    </citation>
    <scope>NUCLEOTIDE SEQUENCE [LARGE SCALE GENOMIC DNA]</scope>
    <source>
        <strain evidence="3">CECT 8715</strain>
    </source>
</reference>
<gene>
    <name evidence="2" type="ORF">RUA8715_02093</name>
</gene>
<dbReference type="EMBL" id="FXYG01000002">
    <property type="protein sequence ID" value="SMX41759.1"/>
    <property type="molecule type" value="Genomic_DNA"/>
</dbReference>
<proteinExistence type="predicted"/>
<evidence type="ECO:0000313" key="3">
    <source>
        <dbReference type="Proteomes" id="UP000202485"/>
    </source>
</evidence>
<organism evidence="2 3">
    <name type="scientific">Ruegeria arenilitoris</name>
    <dbReference type="NCBI Taxonomy" id="1173585"/>
    <lineage>
        <taxon>Bacteria</taxon>
        <taxon>Pseudomonadati</taxon>
        <taxon>Pseudomonadota</taxon>
        <taxon>Alphaproteobacteria</taxon>
        <taxon>Rhodobacterales</taxon>
        <taxon>Roseobacteraceae</taxon>
        <taxon>Ruegeria</taxon>
    </lineage>
</organism>
<evidence type="ECO:0000313" key="2">
    <source>
        <dbReference type="EMBL" id="SMX41759.1"/>
    </source>
</evidence>
<feature type="region of interest" description="Disordered" evidence="1">
    <location>
        <begin position="120"/>
        <end position="141"/>
    </location>
</feature>
<dbReference type="RefSeq" id="WP_093963587.1">
    <property type="nucleotide sequence ID" value="NZ_FXYG01000002.1"/>
</dbReference>